<gene>
    <name evidence="5" type="ORF">LX66_4105</name>
</gene>
<dbReference type="AlphaFoldDB" id="A0A562T210"/>
<dbReference type="InterPro" id="IPR002577">
    <property type="entry name" value="HTH_HxlR"/>
</dbReference>
<evidence type="ECO:0000313" key="6">
    <source>
        <dbReference type="Proteomes" id="UP000316778"/>
    </source>
</evidence>
<comment type="caution">
    <text evidence="5">The sequence shown here is derived from an EMBL/GenBank/DDBJ whole genome shotgun (WGS) entry which is preliminary data.</text>
</comment>
<dbReference type="InterPro" id="IPR036390">
    <property type="entry name" value="WH_DNA-bd_sf"/>
</dbReference>
<evidence type="ECO:0000256" key="1">
    <source>
        <dbReference type="ARBA" id="ARBA00023015"/>
    </source>
</evidence>
<dbReference type="Pfam" id="PF01638">
    <property type="entry name" value="HxlR"/>
    <property type="match status" value="1"/>
</dbReference>
<reference evidence="5 6" key="1">
    <citation type="journal article" date="2013" name="Stand. Genomic Sci.">
        <title>Genomic Encyclopedia of Type Strains, Phase I: The one thousand microbial genomes (KMG-I) project.</title>
        <authorList>
            <person name="Kyrpides N.C."/>
            <person name="Woyke T."/>
            <person name="Eisen J.A."/>
            <person name="Garrity G."/>
            <person name="Lilburn T.G."/>
            <person name="Beck B.J."/>
            <person name="Whitman W.B."/>
            <person name="Hugenholtz P."/>
            <person name="Klenk H.P."/>
        </authorList>
    </citation>
    <scope>NUCLEOTIDE SEQUENCE [LARGE SCALE GENOMIC DNA]</scope>
    <source>
        <strain evidence="5 6">DSM 13484</strain>
    </source>
</reference>
<evidence type="ECO:0000313" key="5">
    <source>
        <dbReference type="EMBL" id="TWI86840.1"/>
    </source>
</evidence>
<keyword evidence="2" id="KW-0238">DNA-binding</keyword>
<accession>A0A562T210</accession>
<keyword evidence="3" id="KW-0804">Transcription</keyword>
<proteinExistence type="predicted"/>
<dbReference type="RefSeq" id="WP_145716960.1">
    <property type="nucleotide sequence ID" value="NZ_BAAAFY010000004.1"/>
</dbReference>
<dbReference type="OrthoDB" id="9791143at2"/>
<dbReference type="GO" id="GO:0003677">
    <property type="term" value="F:DNA binding"/>
    <property type="evidence" value="ECO:0007669"/>
    <property type="project" value="UniProtKB-KW"/>
</dbReference>
<sequence>MKQITHRSNCTISCTLDILGDKWTLLVLRDMIFEERSSYREFMSSEEGIASNILADRLALLEREGLVTKKVSAANKSKFIYTLTEKAIPILPLMAELVLFGATYFDFTSTRPPELLEQLRKSKAATLKKYADRIRRRIKEAE</sequence>
<evidence type="ECO:0000259" key="4">
    <source>
        <dbReference type="PROSITE" id="PS51118"/>
    </source>
</evidence>
<keyword evidence="6" id="KW-1185">Reference proteome</keyword>
<dbReference type="PANTHER" id="PTHR33204">
    <property type="entry name" value="TRANSCRIPTIONAL REGULATOR, MARR FAMILY"/>
    <property type="match status" value="1"/>
</dbReference>
<dbReference type="SUPFAM" id="SSF46785">
    <property type="entry name" value="Winged helix' DNA-binding domain"/>
    <property type="match status" value="1"/>
</dbReference>
<protein>
    <submittedName>
        <fullName evidence="5">HxlR family transcriptional regulator</fullName>
    </submittedName>
</protein>
<keyword evidence="1" id="KW-0805">Transcription regulation</keyword>
<dbReference type="EMBL" id="VLLG01000004">
    <property type="protein sequence ID" value="TWI86840.1"/>
    <property type="molecule type" value="Genomic_DNA"/>
</dbReference>
<evidence type="ECO:0000256" key="2">
    <source>
        <dbReference type="ARBA" id="ARBA00023125"/>
    </source>
</evidence>
<evidence type="ECO:0000256" key="3">
    <source>
        <dbReference type="ARBA" id="ARBA00023163"/>
    </source>
</evidence>
<dbReference type="PANTHER" id="PTHR33204:SF37">
    <property type="entry name" value="HTH-TYPE TRANSCRIPTIONAL REGULATOR YODB"/>
    <property type="match status" value="1"/>
</dbReference>
<dbReference type="Proteomes" id="UP000316778">
    <property type="component" value="Unassembled WGS sequence"/>
</dbReference>
<dbReference type="InterPro" id="IPR036388">
    <property type="entry name" value="WH-like_DNA-bd_sf"/>
</dbReference>
<name>A0A562T210_CHIJA</name>
<organism evidence="5 6">
    <name type="scientific">Chitinophaga japonensis</name>
    <name type="common">Flexibacter japonensis</name>
    <dbReference type="NCBI Taxonomy" id="104662"/>
    <lineage>
        <taxon>Bacteria</taxon>
        <taxon>Pseudomonadati</taxon>
        <taxon>Bacteroidota</taxon>
        <taxon>Chitinophagia</taxon>
        <taxon>Chitinophagales</taxon>
        <taxon>Chitinophagaceae</taxon>
        <taxon>Chitinophaga</taxon>
    </lineage>
</organism>
<dbReference type="Gene3D" id="1.10.10.10">
    <property type="entry name" value="Winged helix-like DNA-binding domain superfamily/Winged helix DNA-binding domain"/>
    <property type="match status" value="1"/>
</dbReference>
<dbReference type="PROSITE" id="PS51118">
    <property type="entry name" value="HTH_HXLR"/>
    <property type="match status" value="1"/>
</dbReference>
<feature type="domain" description="HTH hxlR-type" evidence="4">
    <location>
        <begin position="10"/>
        <end position="109"/>
    </location>
</feature>